<dbReference type="Pfam" id="PF05791">
    <property type="entry name" value="Bacillus_HBL"/>
    <property type="match status" value="1"/>
</dbReference>
<dbReference type="AlphaFoldDB" id="A0A551XB22"/>
<proteinExistence type="predicted"/>
<accession>A0A551XB22</accession>
<organism evidence="1 2">
    <name type="scientific">Microcystis aeruginosa Ma_QC_C_20070703_M131</name>
    <dbReference type="NCBI Taxonomy" id="2486263"/>
    <lineage>
        <taxon>Bacteria</taxon>
        <taxon>Bacillati</taxon>
        <taxon>Cyanobacteriota</taxon>
        <taxon>Cyanophyceae</taxon>
        <taxon>Oscillatoriophycideae</taxon>
        <taxon>Chroococcales</taxon>
        <taxon>Microcystaceae</taxon>
        <taxon>Microcystis</taxon>
    </lineage>
</organism>
<evidence type="ECO:0000313" key="1">
    <source>
        <dbReference type="EMBL" id="TRT45921.1"/>
    </source>
</evidence>
<dbReference type="Proteomes" id="UP000316443">
    <property type="component" value="Unassembled WGS sequence"/>
</dbReference>
<dbReference type="InterPro" id="IPR008414">
    <property type="entry name" value="HBL"/>
</dbReference>
<protein>
    <submittedName>
        <fullName evidence="1">Uncharacterized protein</fullName>
    </submittedName>
</protein>
<dbReference type="SUPFAM" id="SSF58100">
    <property type="entry name" value="Bacterial hemolysins"/>
    <property type="match status" value="1"/>
</dbReference>
<dbReference type="GO" id="GO:0016020">
    <property type="term" value="C:membrane"/>
    <property type="evidence" value="ECO:0007669"/>
    <property type="project" value="InterPro"/>
</dbReference>
<reference evidence="1 2" key="1">
    <citation type="submission" date="2019-01" db="EMBL/GenBank/DDBJ databases">
        <title>Coherence of Microcystis species and biogeography revealed through population genomics.</title>
        <authorList>
            <person name="Perez-Carrascal O.M."/>
            <person name="Terrat Y."/>
            <person name="Giani A."/>
            <person name="Fortin N."/>
            <person name="Tromas N."/>
            <person name="Shapiro B.J."/>
        </authorList>
    </citation>
    <scope>NUCLEOTIDE SEQUENCE [LARGE SCALE GENOMIC DNA]</scope>
    <source>
        <strain evidence="1">Ma_QC_C_20070703_M131</strain>
    </source>
</reference>
<dbReference type="Gene3D" id="1.20.1170.10">
    <property type="match status" value="1"/>
</dbReference>
<dbReference type="EMBL" id="SFCA01000205">
    <property type="protein sequence ID" value="TRT45921.1"/>
    <property type="molecule type" value="Genomic_DNA"/>
</dbReference>
<sequence length="109" mass="11671">MANIENYYALHNAIPTALPEGSTQAQWMTDLTAIQTQSQQYQNAAKSVVTSIQTLHDNLTNDTASFAKTVSELNATVSGDGGVLDSLKGQTEVLNEWSFISICGKSDGC</sequence>
<comment type="caution">
    <text evidence="1">The sequence shown here is derived from an EMBL/GenBank/DDBJ whole genome shotgun (WGS) entry which is preliminary data.</text>
</comment>
<gene>
    <name evidence="1" type="ORF">EWV85_19120</name>
</gene>
<name>A0A551XB22_MICAE</name>
<evidence type="ECO:0000313" key="2">
    <source>
        <dbReference type="Proteomes" id="UP000316443"/>
    </source>
</evidence>